<dbReference type="SMART" id="SM00225">
    <property type="entry name" value="BTB"/>
    <property type="match status" value="1"/>
</dbReference>
<dbReference type="GO" id="GO:0003779">
    <property type="term" value="F:actin binding"/>
    <property type="evidence" value="ECO:0007669"/>
    <property type="project" value="UniProtKB-KW"/>
</dbReference>
<dbReference type="PANTHER" id="PTHR45632">
    <property type="entry name" value="LD33804P"/>
    <property type="match status" value="1"/>
</dbReference>
<dbReference type="InterPro" id="IPR006652">
    <property type="entry name" value="Kelch_1"/>
</dbReference>
<sequence>MDSVSAPRRRPVRASRRYPSIGVRVEGGDQRRHLVPPPSLFEFDDNFGEAESSSSSTVSSLNPSDENQDESPFPSEYKFIAKSHSDKMLTGLNSLREIKQFCDVTLIVQGNEIPAHRCVLAAFSPYFKCSSHPGDVRTPTSPTSSHCSLLQAMFTTSLMEATKSHIPLQGLDYQVVRDLTEFAYSSEIQINKSNVQNLLSAANQLEVTEVRQACCRFMENHLDPSNSVGVHLFAEAYACPELQEKSKRYILRHFCEVVRNGEEFVSLPMEKLVELICSDDLEVDREETVMEAVQSWLKHDEEKRGENFEKVLEQVRLPLLSPYYLIDSVESMPVVQTNPKCRTLIEEAKVYHLLPERRRELQSARTKRRNNAGTIEVIVAVGGEDDKVVLRSVDCFDPTEVHSPSHGWRTLSCLPYALSKHGLVVSGKNMLFLAGGEYPDGTASSGFYRYDPVLDTWVELHSMTVPRSELGLAIVDGFVYAVGGWDGSHRLDSVERYDPTTNTWSFVTPLKMGMTSAAVVV</sequence>
<dbReference type="UniPathway" id="UPA00143"/>
<keyword evidence="2" id="KW-0880">Kelch repeat</keyword>
<dbReference type="InterPro" id="IPR017096">
    <property type="entry name" value="BTB-kelch_protein"/>
</dbReference>
<proteinExistence type="predicted"/>
<dbReference type="OrthoDB" id="45365at2759"/>
<dbReference type="InterPro" id="IPR000210">
    <property type="entry name" value="BTB/POZ_dom"/>
</dbReference>
<dbReference type="SUPFAM" id="SSF117281">
    <property type="entry name" value="Kelch motif"/>
    <property type="match status" value="1"/>
</dbReference>
<dbReference type="PIRSF" id="PIRSF037037">
    <property type="entry name" value="Kelch-like_protein_gigaxonin"/>
    <property type="match status" value="1"/>
</dbReference>
<dbReference type="SMART" id="SM00612">
    <property type="entry name" value="Kelch"/>
    <property type="match status" value="3"/>
</dbReference>
<protein>
    <recommendedName>
        <fullName evidence="1">Kelch-like protein diablo</fullName>
    </recommendedName>
</protein>
<dbReference type="AlphaFoldDB" id="A0A7R8ZNP6"/>
<dbReference type="Gene3D" id="2.120.10.80">
    <property type="entry name" value="Kelch-type beta propeller"/>
    <property type="match status" value="1"/>
</dbReference>
<name>A0A7R8ZNP6_9CRUS</name>
<reference evidence="6" key="1">
    <citation type="submission" date="2020-11" db="EMBL/GenBank/DDBJ databases">
        <authorList>
            <person name="Tran Van P."/>
        </authorList>
    </citation>
    <scope>NUCLEOTIDE SEQUENCE</scope>
</reference>
<evidence type="ECO:0000313" key="6">
    <source>
        <dbReference type="EMBL" id="CAD7230640.1"/>
    </source>
</evidence>
<feature type="compositionally biased region" description="Low complexity" evidence="5">
    <location>
        <begin position="52"/>
        <end position="64"/>
    </location>
</feature>
<organism evidence="6">
    <name type="scientific">Cyprideis torosa</name>
    <dbReference type="NCBI Taxonomy" id="163714"/>
    <lineage>
        <taxon>Eukaryota</taxon>
        <taxon>Metazoa</taxon>
        <taxon>Ecdysozoa</taxon>
        <taxon>Arthropoda</taxon>
        <taxon>Crustacea</taxon>
        <taxon>Oligostraca</taxon>
        <taxon>Ostracoda</taxon>
        <taxon>Podocopa</taxon>
        <taxon>Podocopida</taxon>
        <taxon>Cytherocopina</taxon>
        <taxon>Cytheroidea</taxon>
        <taxon>Cytherideidae</taxon>
        <taxon>Cyprideis</taxon>
    </lineage>
</organism>
<dbReference type="InterPro" id="IPR015915">
    <property type="entry name" value="Kelch-typ_b-propeller"/>
</dbReference>
<dbReference type="PROSITE" id="PS50097">
    <property type="entry name" value="BTB"/>
    <property type="match status" value="1"/>
</dbReference>
<dbReference type="GO" id="GO:0005737">
    <property type="term" value="C:cytoplasm"/>
    <property type="evidence" value="ECO:0007669"/>
    <property type="project" value="UniProtKB-ARBA"/>
</dbReference>
<feature type="compositionally biased region" description="Basic residues" evidence="5">
    <location>
        <begin position="7"/>
        <end position="16"/>
    </location>
</feature>
<evidence type="ECO:0000256" key="3">
    <source>
        <dbReference type="ARBA" id="ARBA00022737"/>
    </source>
</evidence>
<dbReference type="InterPro" id="IPR011705">
    <property type="entry name" value="BACK"/>
</dbReference>
<accession>A0A7R8ZNP6</accession>
<evidence type="ECO:0000256" key="4">
    <source>
        <dbReference type="ARBA" id="ARBA00043912"/>
    </source>
</evidence>
<dbReference type="EMBL" id="OB662844">
    <property type="protein sequence ID" value="CAD7230640.1"/>
    <property type="molecule type" value="Genomic_DNA"/>
</dbReference>
<keyword evidence="3" id="KW-0677">Repeat</keyword>
<evidence type="ECO:0000256" key="5">
    <source>
        <dbReference type="SAM" id="MobiDB-lite"/>
    </source>
</evidence>
<gene>
    <name evidence="6" type="ORF">CTOB1V02_LOCUS8498</name>
</gene>
<dbReference type="InterPro" id="IPR011333">
    <property type="entry name" value="SKP1/BTB/POZ_sf"/>
</dbReference>
<dbReference type="GO" id="GO:0016567">
    <property type="term" value="P:protein ubiquitination"/>
    <property type="evidence" value="ECO:0007669"/>
    <property type="project" value="UniProtKB-UniPathway"/>
</dbReference>
<dbReference type="Pfam" id="PF01344">
    <property type="entry name" value="Kelch_1"/>
    <property type="match status" value="1"/>
</dbReference>
<feature type="region of interest" description="Disordered" evidence="5">
    <location>
        <begin position="1"/>
        <end position="73"/>
    </location>
</feature>
<evidence type="ECO:0000256" key="1">
    <source>
        <dbReference type="ARBA" id="ARBA00013699"/>
    </source>
</evidence>
<dbReference type="Gene3D" id="1.25.40.420">
    <property type="match status" value="1"/>
</dbReference>
<dbReference type="SUPFAM" id="SSF54695">
    <property type="entry name" value="POZ domain"/>
    <property type="match status" value="2"/>
</dbReference>
<dbReference type="Pfam" id="PF00651">
    <property type="entry name" value="BTB"/>
    <property type="match status" value="2"/>
</dbReference>
<dbReference type="SMART" id="SM00875">
    <property type="entry name" value="BACK"/>
    <property type="match status" value="1"/>
</dbReference>
<comment type="function">
    <text evidence="4">Probable substrate-specific adapter of an E3 ubiquitin-protein ligase complex which mediates the ubiquitination and subsequent proteasomal degradation of target proteins. May have a role in synapse differentiation and growth.</text>
</comment>
<dbReference type="Pfam" id="PF07707">
    <property type="entry name" value="BACK"/>
    <property type="match status" value="1"/>
</dbReference>
<dbReference type="Gene3D" id="3.30.710.10">
    <property type="entry name" value="Potassium Channel Kv1.1, Chain A"/>
    <property type="match status" value="1"/>
</dbReference>
<evidence type="ECO:0000256" key="2">
    <source>
        <dbReference type="ARBA" id="ARBA00022441"/>
    </source>
</evidence>
<dbReference type="PANTHER" id="PTHR45632:SF17">
    <property type="entry name" value="KELCH-LIKE PROTEIN 31"/>
    <property type="match status" value="1"/>
</dbReference>
<dbReference type="FunFam" id="1.25.40.420:FF:000001">
    <property type="entry name" value="Kelch-like family member 12"/>
    <property type="match status" value="1"/>
</dbReference>